<keyword evidence="8" id="KW-0406">Ion transport</keyword>
<evidence type="ECO:0000256" key="6">
    <source>
        <dbReference type="ARBA" id="ARBA00022989"/>
    </source>
</evidence>
<dbReference type="PANTHER" id="PTHR46494">
    <property type="entry name" value="CORA FAMILY METAL ION TRANSPORTER (EUROFUNG)"/>
    <property type="match status" value="1"/>
</dbReference>
<dbReference type="GO" id="GO:0000287">
    <property type="term" value="F:magnesium ion binding"/>
    <property type="evidence" value="ECO:0007669"/>
    <property type="project" value="TreeGrafter"/>
</dbReference>
<dbReference type="FunFam" id="1.20.58.340:FF:000012">
    <property type="entry name" value="Magnesium transport protein CorA"/>
    <property type="match status" value="1"/>
</dbReference>
<reference evidence="10 11" key="1">
    <citation type="submission" date="2019-02" db="EMBL/GenBank/DDBJ databases">
        <title>Deep-cultivation of Planctomycetes and their phenomic and genomic characterization uncovers novel biology.</title>
        <authorList>
            <person name="Wiegand S."/>
            <person name="Jogler M."/>
            <person name="Boedeker C."/>
            <person name="Pinto D."/>
            <person name="Vollmers J."/>
            <person name="Rivas-Marin E."/>
            <person name="Kohn T."/>
            <person name="Peeters S.H."/>
            <person name="Heuer A."/>
            <person name="Rast P."/>
            <person name="Oberbeckmann S."/>
            <person name="Bunk B."/>
            <person name="Jeske O."/>
            <person name="Meyerdierks A."/>
            <person name="Storesund J.E."/>
            <person name="Kallscheuer N."/>
            <person name="Luecker S."/>
            <person name="Lage O.M."/>
            <person name="Pohl T."/>
            <person name="Merkel B.J."/>
            <person name="Hornburger P."/>
            <person name="Mueller R.-W."/>
            <person name="Bruemmer F."/>
            <person name="Labrenz M."/>
            <person name="Spormann A.M."/>
            <person name="Op den Camp H."/>
            <person name="Overmann J."/>
            <person name="Amann R."/>
            <person name="Jetten M.S.M."/>
            <person name="Mascher T."/>
            <person name="Medema M.H."/>
            <person name="Devos D.P."/>
            <person name="Kaster A.-K."/>
            <person name="Ovreas L."/>
            <person name="Rohde M."/>
            <person name="Galperin M.Y."/>
            <person name="Jogler C."/>
        </authorList>
    </citation>
    <scope>NUCLEOTIDE SEQUENCE [LARGE SCALE GENOMIC DNA]</scope>
    <source>
        <strain evidence="10 11">ETA_A8</strain>
    </source>
</reference>
<dbReference type="RefSeq" id="WP_145087183.1">
    <property type="nucleotide sequence ID" value="NZ_CP036274.1"/>
</dbReference>
<dbReference type="GO" id="GO:0005886">
    <property type="term" value="C:plasma membrane"/>
    <property type="evidence" value="ECO:0007669"/>
    <property type="project" value="UniProtKB-SubCell"/>
</dbReference>
<comment type="subcellular location">
    <subcellularLocation>
        <location evidence="1">Cell membrane</location>
        <topology evidence="1">Multi-pass membrane protein</topology>
    </subcellularLocation>
    <subcellularLocation>
        <location evidence="8">Membrane</location>
        <topology evidence="8">Multi-pass membrane protein</topology>
    </subcellularLocation>
</comment>
<keyword evidence="11" id="KW-1185">Reference proteome</keyword>
<dbReference type="CDD" id="cd12828">
    <property type="entry name" value="TmCorA-like_1"/>
    <property type="match status" value="1"/>
</dbReference>
<dbReference type="GO" id="GO:0050897">
    <property type="term" value="F:cobalt ion binding"/>
    <property type="evidence" value="ECO:0007669"/>
    <property type="project" value="TreeGrafter"/>
</dbReference>
<keyword evidence="4 8" id="KW-1003">Cell membrane</keyword>
<dbReference type="OrthoDB" id="9803416at2"/>
<evidence type="ECO:0000256" key="4">
    <source>
        <dbReference type="ARBA" id="ARBA00022475"/>
    </source>
</evidence>
<dbReference type="GO" id="GO:0015095">
    <property type="term" value="F:magnesium ion transmembrane transporter activity"/>
    <property type="evidence" value="ECO:0007669"/>
    <property type="project" value="UniProtKB-UniRule"/>
</dbReference>
<proteinExistence type="inferred from homology"/>
<dbReference type="Gene3D" id="1.20.58.340">
    <property type="entry name" value="Magnesium transport protein CorA, transmembrane region"/>
    <property type="match status" value="2"/>
</dbReference>
<evidence type="ECO:0000256" key="1">
    <source>
        <dbReference type="ARBA" id="ARBA00004651"/>
    </source>
</evidence>
<comment type="similarity">
    <text evidence="2 8">Belongs to the CorA metal ion transporter (MIT) (TC 1.A.35) family.</text>
</comment>
<dbReference type="Pfam" id="PF01544">
    <property type="entry name" value="CorA"/>
    <property type="match status" value="1"/>
</dbReference>
<dbReference type="SUPFAM" id="SSF144083">
    <property type="entry name" value="Magnesium transport protein CorA, transmembrane region"/>
    <property type="match status" value="1"/>
</dbReference>
<evidence type="ECO:0000256" key="5">
    <source>
        <dbReference type="ARBA" id="ARBA00022692"/>
    </source>
</evidence>
<feature type="region of interest" description="Disordered" evidence="9">
    <location>
        <begin position="1"/>
        <end position="37"/>
    </location>
</feature>
<evidence type="ECO:0000313" key="10">
    <source>
        <dbReference type="EMBL" id="QDU26514.1"/>
    </source>
</evidence>
<keyword evidence="6 8" id="KW-1133">Transmembrane helix</keyword>
<feature type="transmembrane region" description="Helical" evidence="8">
    <location>
        <begin position="304"/>
        <end position="324"/>
    </location>
</feature>
<keyword evidence="8" id="KW-0460">Magnesium</keyword>
<dbReference type="PANTHER" id="PTHR46494:SF1">
    <property type="entry name" value="CORA FAMILY METAL ION TRANSPORTER (EUROFUNG)"/>
    <property type="match status" value="1"/>
</dbReference>
<feature type="compositionally biased region" description="Basic residues" evidence="9">
    <location>
        <begin position="1"/>
        <end position="21"/>
    </location>
</feature>
<feature type="transmembrane region" description="Helical" evidence="8">
    <location>
        <begin position="344"/>
        <end position="365"/>
    </location>
</feature>
<name>A0A517Y8E4_9BACT</name>
<evidence type="ECO:0000313" key="11">
    <source>
        <dbReference type="Proteomes" id="UP000315017"/>
    </source>
</evidence>
<sequence>MKFRRTHNSKRHELKVKRRTKPGSSPGTIAPDPSQPKPVLHALAYNANGTGVIERDIQDLSEIPKLLATHDVLWINVDGLGDVTTLEKLGEMFKLHRLALEDVVSLHQRAKIDDYSDHMFIVMRMASIVERAHTEQLSLFLGNKWVLTFQGGPPGDSFDRVRQRIRDRAGKICLRGPDYLAYALIDAAIDAYYPVLEVYSERLDELEEDVLERPEKRLMDALHMVKADLLMLRRAIWPMREAVASLTRDASELITDDTRVYLRDCYDHIVQIVDLVETYRELTADLRDLYMSALSNRINETMRVLTIISTLFIPLTFIAGIYGMNFDYAEGAMPLNMPELHSPYGYVACLAVMAVLVAGMLIYFYRQGWIFPSLQSKLHQHHHDAKNQAASKQAP</sequence>
<evidence type="ECO:0000256" key="2">
    <source>
        <dbReference type="ARBA" id="ARBA00009765"/>
    </source>
</evidence>
<comment type="function">
    <text evidence="8">Mediates influx of magnesium ions.</text>
</comment>
<evidence type="ECO:0000256" key="9">
    <source>
        <dbReference type="SAM" id="MobiDB-lite"/>
    </source>
</evidence>
<dbReference type="NCBIfam" id="TIGR00383">
    <property type="entry name" value="corA"/>
    <property type="match status" value="1"/>
</dbReference>
<dbReference type="GO" id="GO:0015087">
    <property type="term" value="F:cobalt ion transmembrane transporter activity"/>
    <property type="evidence" value="ECO:0007669"/>
    <property type="project" value="UniProtKB-UniRule"/>
</dbReference>
<evidence type="ECO:0000256" key="3">
    <source>
        <dbReference type="ARBA" id="ARBA00022448"/>
    </source>
</evidence>
<dbReference type="AlphaFoldDB" id="A0A517Y8E4"/>
<keyword evidence="5 8" id="KW-0812">Transmembrane</keyword>
<gene>
    <name evidence="8 10" type="primary">corA</name>
    <name evidence="10" type="ORF">ETAA8_15920</name>
</gene>
<evidence type="ECO:0000256" key="8">
    <source>
        <dbReference type="RuleBase" id="RU362010"/>
    </source>
</evidence>
<organism evidence="10 11">
    <name type="scientific">Anatilimnocola aggregata</name>
    <dbReference type="NCBI Taxonomy" id="2528021"/>
    <lineage>
        <taxon>Bacteria</taxon>
        <taxon>Pseudomonadati</taxon>
        <taxon>Planctomycetota</taxon>
        <taxon>Planctomycetia</taxon>
        <taxon>Pirellulales</taxon>
        <taxon>Pirellulaceae</taxon>
        <taxon>Anatilimnocola</taxon>
    </lineage>
</organism>
<dbReference type="Gene3D" id="3.30.460.20">
    <property type="entry name" value="CorA soluble domain-like"/>
    <property type="match status" value="1"/>
</dbReference>
<dbReference type="InterPro" id="IPR002523">
    <property type="entry name" value="MgTranspt_CorA/ZnTranspt_ZntB"/>
</dbReference>
<keyword evidence="3 8" id="KW-0813">Transport</keyword>
<dbReference type="InterPro" id="IPR004488">
    <property type="entry name" value="Mg/Co-transport_prot_CorA"/>
</dbReference>
<dbReference type="EMBL" id="CP036274">
    <property type="protein sequence ID" value="QDU26514.1"/>
    <property type="molecule type" value="Genomic_DNA"/>
</dbReference>
<dbReference type="InterPro" id="IPR045861">
    <property type="entry name" value="CorA_cytoplasmic_dom"/>
</dbReference>
<keyword evidence="7 8" id="KW-0472">Membrane</keyword>
<evidence type="ECO:0000256" key="7">
    <source>
        <dbReference type="ARBA" id="ARBA00023136"/>
    </source>
</evidence>
<accession>A0A517Y8E4</accession>
<dbReference type="InterPro" id="IPR045863">
    <property type="entry name" value="CorA_TM1_TM2"/>
</dbReference>
<dbReference type="SUPFAM" id="SSF143865">
    <property type="entry name" value="CorA soluble domain-like"/>
    <property type="match status" value="1"/>
</dbReference>
<dbReference type="Proteomes" id="UP000315017">
    <property type="component" value="Chromosome"/>
</dbReference>
<protein>
    <recommendedName>
        <fullName evidence="8">Magnesium transport protein CorA</fullName>
    </recommendedName>
</protein>
<dbReference type="KEGG" id="aagg:ETAA8_15920"/>